<keyword evidence="5" id="KW-0175">Coiled coil</keyword>
<evidence type="ECO:0000256" key="2">
    <source>
        <dbReference type="ARBA" id="ARBA00022771"/>
    </source>
</evidence>
<dbReference type="SMART" id="SM00184">
    <property type="entry name" value="RING"/>
    <property type="match status" value="1"/>
</dbReference>
<dbReference type="SUPFAM" id="SSF57850">
    <property type="entry name" value="RING/U-box"/>
    <property type="match status" value="1"/>
</dbReference>
<accession>A0AAE9WJJ7</accession>
<feature type="compositionally biased region" description="Basic and acidic residues" evidence="6">
    <location>
        <begin position="1660"/>
        <end position="1674"/>
    </location>
</feature>
<feature type="compositionally biased region" description="Low complexity" evidence="6">
    <location>
        <begin position="1041"/>
        <end position="1056"/>
    </location>
</feature>
<dbReference type="Gene3D" id="3.30.40.10">
    <property type="entry name" value="Zinc/RING finger domain, C3HC4 (zinc finger)"/>
    <property type="match status" value="1"/>
</dbReference>
<feature type="compositionally biased region" description="Basic residues" evidence="6">
    <location>
        <begin position="1216"/>
        <end position="1232"/>
    </location>
</feature>
<feature type="region of interest" description="Disordered" evidence="6">
    <location>
        <begin position="1400"/>
        <end position="1591"/>
    </location>
</feature>
<dbReference type="InterPro" id="IPR045098">
    <property type="entry name" value="Fyv10_fam"/>
</dbReference>
<keyword evidence="1" id="KW-0479">Metal-binding</keyword>
<keyword evidence="2 4" id="KW-0863">Zinc-finger</keyword>
<feature type="compositionally biased region" description="Basic and acidic residues" evidence="6">
    <location>
        <begin position="1445"/>
        <end position="1456"/>
    </location>
</feature>
<gene>
    <name evidence="8" type="ORF">Py17XNL_000202707</name>
</gene>
<dbReference type="GO" id="GO:0034657">
    <property type="term" value="C:GID complex"/>
    <property type="evidence" value="ECO:0007669"/>
    <property type="project" value="TreeGrafter"/>
</dbReference>
<dbReference type="InterPro" id="IPR001841">
    <property type="entry name" value="Znf_RING"/>
</dbReference>
<evidence type="ECO:0000259" key="7">
    <source>
        <dbReference type="PROSITE" id="PS50089"/>
    </source>
</evidence>
<dbReference type="GO" id="GO:0008270">
    <property type="term" value="F:zinc ion binding"/>
    <property type="evidence" value="ECO:0007669"/>
    <property type="project" value="UniProtKB-KW"/>
</dbReference>
<feature type="domain" description="RING-type" evidence="7">
    <location>
        <begin position="1706"/>
        <end position="1749"/>
    </location>
</feature>
<dbReference type="EMBL" id="CP115526">
    <property type="protein sequence ID" value="WBY54805.1"/>
    <property type="molecule type" value="Genomic_DNA"/>
</dbReference>
<dbReference type="InterPro" id="IPR027370">
    <property type="entry name" value="Znf-RING_euk"/>
</dbReference>
<dbReference type="GO" id="GO:0005634">
    <property type="term" value="C:nucleus"/>
    <property type="evidence" value="ECO:0007669"/>
    <property type="project" value="TreeGrafter"/>
</dbReference>
<dbReference type="InterPro" id="IPR013083">
    <property type="entry name" value="Znf_RING/FYVE/PHD"/>
</dbReference>
<dbReference type="PANTHER" id="PTHR12170">
    <property type="entry name" value="MACROPHAGE ERYTHROBLAST ATTACHER-RELATED"/>
    <property type="match status" value="1"/>
</dbReference>
<evidence type="ECO:0000256" key="4">
    <source>
        <dbReference type="PROSITE-ProRule" id="PRU00175"/>
    </source>
</evidence>
<dbReference type="PROSITE" id="PS50089">
    <property type="entry name" value="ZF_RING_2"/>
    <property type="match status" value="1"/>
</dbReference>
<feature type="region of interest" description="Disordered" evidence="6">
    <location>
        <begin position="1177"/>
        <end position="1261"/>
    </location>
</feature>
<dbReference type="GO" id="GO:0004842">
    <property type="term" value="F:ubiquitin-protein transferase activity"/>
    <property type="evidence" value="ECO:0007669"/>
    <property type="project" value="InterPro"/>
</dbReference>
<feature type="region of interest" description="Disordered" evidence="6">
    <location>
        <begin position="1038"/>
        <end position="1063"/>
    </location>
</feature>
<proteinExistence type="predicted"/>
<organism evidence="8 9">
    <name type="scientific">Plasmodium yoelii yoelii</name>
    <dbReference type="NCBI Taxonomy" id="73239"/>
    <lineage>
        <taxon>Eukaryota</taxon>
        <taxon>Sar</taxon>
        <taxon>Alveolata</taxon>
        <taxon>Apicomplexa</taxon>
        <taxon>Aconoidasida</taxon>
        <taxon>Haemosporida</taxon>
        <taxon>Plasmodiidae</taxon>
        <taxon>Plasmodium</taxon>
        <taxon>Plasmodium (Vinckeia)</taxon>
    </lineage>
</organism>
<feature type="region of interest" description="Disordered" evidence="6">
    <location>
        <begin position="1648"/>
        <end position="1679"/>
    </location>
</feature>
<feature type="coiled-coil region" evidence="5">
    <location>
        <begin position="40"/>
        <end position="67"/>
    </location>
</feature>
<feature type="compositionally biased region" description="Basic and acidic residues" evidence="6">
    <location>
        <begin position="1471"/>
        <end position="1486"/>
    </location>
</feature>
<feature type="compositionally biased region" description="Basic and acidic residues" evidence="6">
    <location>
        <begin position="1400"/>
        <end position="1414"/>
    </location>
</feature>
<dbReference type="InterPro" id="IPR017907">
    <property type="entry name" value="Znf_RING_CS"/>
</dbReference>
<evidence type="ECO:0000256" key="6">
    <source>
        <dbReference type="SAM" id="MobiDB-lite"/>
    </source>
</evidence>
<evidence type="ECO:0000256" key="5">
    <source>
        <dbReference type="SAM" id="Coils"/>
    </source>
</evidence>
<protein>
    <submittedName>
        <fullName evidence="8">RING zinc finger protein</fullName>
    </submittedName>
</protein>
<feature type="region of interest" description="Disordered" evidence="6">
    <location>
        <begin position="1341"/>
        <end position="1363"/>
    </location>
</feature>
<keyword evidence="3" id="KW-0862">Zinc</keyword>
<evidence type="ECO:0000256" key="3">
    <source>
        <dbReference type="ARBA" id="ARBA00022833"/>
    </source>
</evidence>
<feature type="compositionally biased region" description="Basic and acidic residues" evidence="6">
    <location>
        <begin position="1248"/>
        <end position="1261"/>
    </location>
</feature>
<dbReference type="GO" id="GO:0043161">
    <property type="term" value="P:proteasome-mediated ubiquitin-dependent protein catabolic process"/>
    <property type="evidence" value="ECO:0007669"/>
    <property type="project" value="InterPro"/>
</dbReference>
<reference evidence="8" key="1">
    <citation type="submission" date="2023-01" db="EMBL/GenBank/DDBJ databases">
        <title>Long-Read Genome Assembly and Gene Model Annotations for the Rodent Malaria Parasite Plasmodium yoelii 17XNL.</title>
        <authorList>
            <person name="Mitchell G.J."/>
            <person name="Sebastian A."/>
            <person name="Albert I."/>
            <person name="Lindner S.E."/>
        </authorList>
    </citation>
    <scope>NUCLEOTIDE SEQUENCE</scope>
    <source>
        <strain evidence="8">17XNL clone 1.1</strain>
    </source>
</reference>
<feature type="compositionally biased region" description="Basic and acidic residues" evidence="6">
    <location>
        <begin position="1528"/>
        <end position="1543"/>
    </location>
</feature>
<dbReference type="Pfam" id="PF13445">
    <property type="entry name" value="zf-RING_UBOX"/>
    <property type="match status" value="1"/>
</dbReference>
<feature type="compositionally biased region" description="Polar residues" evidence="6">
    <location>
        <begin position="1460"/>
        <end position="1470"/>
    </location>
</feature>
<evidence type="ECO:0000313" key="8">
    <source>
        <dbReference type="EMBL" id="WBY54805.1"/>
    </source>
</evidence>
<evidence type="ECO:0000256" key="1">
    <source>
        <dbReference type="ARBA" id="ARBA00022723"/>
    </source>
</evidence>
<sequence length="1768" mass="208954">MMKNNYLFDNCISRNSEFKEVEKELKEFKIQQNETFDFYLNSIDDLLDKVQQVKKNLEEKIVKKEKEICIKKEKEICIKNENDEKIVSNEIKNKYDIKELIKDVSGKNLTEKICEENKRIYNTLLFSYRDIISITKQEVPEIFQNINIKKNIVLKLILLHFLQNGDFFMYYILNKEILEKRKMRRMEKKNKKKINTHNGSEFISGDNKNLHIGINKNSTLYNFDKINIKKNDIKLEKNIDEINKSETFSNLKNFKVFKKIETYNKGHSNSYVPLSNEGVENNLIYKEKEFNNIEWDDRKKEYLINGKYSILLNNIKKCNFINKKNNDTLLFYELKKEYISKIWYENNYEQITFEHALIRKEIFEGYKKYHTILYNIKNFDVSSCIEWYNLCNENTKKKYHKLIYFLDCMNYLISSKENKEKALTCLRNLMVNYNENKAHISRLSSFICIGSDNLLFKDMFLNIHSQAFNYFKQAYNEEGINIKVYKKNKLDKCVKNNFLYYNYDKIPDKRNKKIIKRNNERKNNSKHNVKGIKINKSHFNDEENRCLLATQGESNVLVVVPILTNNKKIKNFENIKIVGEGKKDKKKKKKKNENILRRSINKNKEMERNKNSCLKKNKYTYVYQKIGEEREHNNRLRNGRKKSYIFCQKEYPLNIKIDHNNNNNTQLVHNYMYKGKEYEEIMVKKKYIEKLNKEYNLRPLCESYIESNIDKLFENKNKLSFLDNLYNYRCENNHSTINLIFKKKNKQNEYERNFEKRQDIIDVHEKLEKGWYINICSHTKDMLSEVHSDHRQKSCLEKIYKNKLDWVSSPNDMLRDENEIYLYKKNEMDSFEYYNRTNLYLTSKILNKTSQFYDDNTTKILHNTVQNINSGYHAKCINIRDDWNSNYDINLLHCKYSGDGNSINNMLPYFSRFKNGYFYDMTRNNNNNTVNFLNESCFIKKPNELKRKISRCKFLTNFSKNEKIVDVIESELEDEKKKKKIKNNHDNLLSEREDVTNGEDVIDAYGNIIDSQMCKPQILKKESKDCEDEKGNENEHLTLKSTASSSSNNSVISPFSDNNTDSDSEFGSKNAYFCSSSSSDEGEHKDINKLKEKNDIIREEYLKKNTMAALSNKNNTQAYSRATLAINNTRLAKTSIDVSRILLTHVLTNREIYNLHNSLSRTNSNLELRRIYLRWSKKKKKKNGNKRTNVSKNKKKKKEKNESYYEESNSNEKDNKKNRKKNKNMKNRKRSKSHDIKSCQTGVEENQSDGKKDKKNDSKMMKEVKKFEEEEKMEKNENISEINKNDDKIKNYIAVSKMDLFSTNSEKTAENSQCTITITPNKKINIIEEKLEIQENINKVEEEEKEMHDDTKTEEVIKRENDETNENVDKIHIANCETKDVDKSTGSISNLEENSKIIKKSNNECDIKEKVEKDETPDEGTFYEATNLEPTKKDIIETDGNNNNEEEKNIVLKGEESENINKNSGNTDTENTGKDDQNESKEQKEKTLKKKKKVFFGSYKKNMKKKNYIPNFLREEKMGKKNKRKKNKENDKNRNKKNKESFKLETSLKPSLDGRNRCRKNNTYSSMDENESKKDKNKISGKKTSRKETNLKNKKLEKNIVKETEKKVFIPLRSPLSILLCGGLISSKKLIEAETILKENNKRLEELKNSTSLNSSNGKIADKPIEKLGKEDNKKNKKQNSSLISNSLAIEVDLSGSFFFHSSFTCPISRDKSSKDNMPYLLTCGHAICKNCVDKIHAHRSKQFKCPMCPQYLNLLEVKNFNIFCLNI</sequence>
<feature type="compositionally biased region" description="Polar residues" evidence="6">
    <location>
        <begin position="1649"/>
        <end position="1658"/>
    </location>
</feature>
<dbReference type="PANTHER" id="PTHR12170:SF3">
    <property type="entry name" value="GH10162P"/>
    <property type="match status" value="1"/>
</dbReference>
<dbReference type="GO" id="GO:0005737">
    <property type="term" value="C:cytoplasm"/>
    <property type="evidence" value="ECO:0007669"/>
    <property type="project" value="TreeGrafter"/>
</dbReference>
<dbReference type="Proteomes" id="UP001054126">
    <property type="component" value="Chromosome 2"/>
</dbReference>
<name>A0AAE9WJJ7_PLAYO</name>
<evidence type="ECO:0000313" key="9">
    <source>
        <dbReference type="Proteomes" id="UP001054126"/>
    </source>
</evidence>
<dbReference type="PROSITE" id="PS00518">
    <property type="entry name" value="ZF_RING_1"/>
    <property type="match status" value="1"/>
</dbReference>